<dbReference type="Proteomes" id="UP000250163">
    <property type="component" value="Chromosome MORIYA"/>
</dbReference>
<accession>A0A330LX70</accession>
<gene>
    <name evidence="1" type="ORF">MORIYA_2227</name>
</gene>
<dbReference type="KEGG" id="mya:MORIYA_2227"/>
<sequence>MDNKQTENDRYFDIDIEEIYVLNMLLLWGGYLIGNQLE</sequence>
<dbReference type="EC" id="2.4.2.9" evidence="1"/>
<evidence type="ECO:0000313" key="2">
    <source>
        <dbReference type="Proteomes" id="UP000250163"/>
    </source>
</evidence>
<proteinExistence type="predicted"/>
<keyword evidence="2" id="KW-1185">Reference proteome</keyword>
<keyword evidence="1" id="KW-0808">Transferase</keyword>
<evidence type="ECO:0000313" key="1">
    <source>
        <dbReference type="EMBL" id="SQD78705.1"/>
    </source>
</evidence>
<protein>
    <submittedName>
        <fullName evidence="1">Uracil phosphoribosyltransferase</fullName>
        <ecNumber evidence="1">2.4.2.9</ecNumber>
    </submittedName>
</protein>
<name>A0A330LX70_9GAMM</name>
<keyword evidence="1" id="KW-0328">Glycosyltransferase</keyword>
<dbReference type="GO" id="GO:0004845">
    <property type="term" value="F:uracil phosphoribosyltransferase activity"/>
    <property type="evidence" value="ECO:0007669"/>
    <property type="project" value="UniProtKB-EC"/>
</dbReference>
<dbReference type="RefSeq" id="WP_112714968.1">
    <property type="nucleotide sequence ID" value="NZ_LS483250.1"/>
</dbReference>
<dbReference type="AlphaFoldDB" id="A0A330LX70"/>
<dbReference type="OrthoDB" id="6402021at2"/>
<dbReference type="EMBL" id="LS483250">
    <property type="protein sequence ID" value="SQD78705.1"/>
    <property type="molecule type" value="Genomic_DNA"/>
</dbReference>
<reference evidence="2" key="1">
    <citation type="submission" date="2018-05" db="EMBL/GenBank/DDBJ databases">
        <authorList>
            <person name="Cea G.-C."/>
            <person name="William W."/>
        </authorList>
    </citation>
    <scope>NUCLEOTIDE SEQUENCE [LARGE SCALE GENOMIC DNA]</scope>
    <source>
        <strain evidence="2">DB21MT 5</strain>
    </source>
</reference>
<organism evidence="1 2">
    <name type="scientific">Moritella yayanosii</name>
    <dbReference type="NCBI Taxonomy" id="69539"/>
    <lineage>
        <taxon>Bacteria</taxon>
        <taxon>Pseudomonadati</taxon>
        <taxon>Pseudomonadota</taxon>
        <taxon>Gammaproteobacteria</taxon>
        <taxon>Alteromonadales</taxon>
        <taxon>Moritellaceae</taxon>
        <taxon>Moritella</taxon>
    </lineage>
</organism>